<dbReference type="NCBIfam" id="TIGR00713">
    <property type="entry name" value="hemL"/>
    <property type="match status" value="1"/>
</dbReference>
<dbReference type="EMBL" id="CP036434">
    <property type="protein sequence ID" value="QDV09964.1"/>
    <property type="molecule type" value="Genomic_DNA"/>
</dbReference>
<evidence type="ECO:0000256" key="6">
    <source>
        <dbReference type="ARBA" id="ARBA00023244"/>
    </source>
</evidence>
<evidence type="ECO:0000313" key="9">
    <source>
        <dbReference type="Proteomes" id="UP000320390"/>
    </source>
</evidence>
<proteinExistence type="inferred from homology"/>
<dbReference type="UniPathway" id="UPA00251">
    <property type="reaction ID" value="UER00317"/>
</dbReference>
<dbReference type="InterPro" id="IPR049704">
    <property type="entry name" value="Aminotrans_3_PPA_site"/>
</dbReference>
<accession>A0A518F0W9</accession>
<reference evidence="8 9" key="1">
    <citation type="submission" date="2019-02" db="EMBL/GenBank/DDBJ databases">
        <title>Deep-cultivation of Planctomycetes and their phenomic and genomic characterization uncovers novel biology.</title>
        <authorList>
            <person name="Wiegand S."/>
            <person name="Jogler M."/>
            <person name="Boedeker C."/>
            <person name="Pinto D."/>
            <person name="Vollmers J."/>
            <person name="Rivas-Marin E."/>
            <person name="Kohn T."/>
            <person name="Peeters S.H."/>
            <person name="Heuer A."/>
            <person name="Rast P."/>
            <person name="Oberbeckmann S."/>
            <person name="Bunk B."/>
            <person name="Jeske O."/>
            <person name="Meyerdierks A."/>
            <person name="Storesund J.E."/>
            <person name="Kallscheuer N."/>
            <person name="Luecker S."/>
            <person name="Lage O.M."/>
            <person name="Pohl T."/>
            <person name="Merkel B.J."/>
            <person name="Hornburger P."/>
            <person name="Mueller R.-W."/>
            <person name="Bruemmer F."/>
            <person name="Labrenz M."/>
            <person name="Spormann A.M."/>
            <person name="Op den Camp H."/>
            <person name="Overmann J."/>
            <person name="Amann R."/>
            <person name="Jetten M.S.M."/>
            <person name="Mascher T."/>
            <person name="Medema M.H."/>
            <person name="Devos D.P."/>
            <person name="Kaster A.-K."/>
            <person name="Ovreas L."/>
            <person name="Rohde M."/>
            <person name="Galperin M.Y."/>
            <person name="Jogler C."/>
        </authorList>
    </citation>
    <scope>NUCLEOTIDE SEQUENCE [LARGE SCALE GENOMIC DNA]</scope>
    <source>
        <strain evidence="8 9">Poly30</strain>
    </source>
</reference>
<evidence type="ECO:0000256" key="7">
    <source>
        <dbReference type="HAMAP-Rule" id="MF_00375"/>
    </source>
</evidence>
<evidence type="ECO:0000313" key="8">
    <source>
        <dbReference type="EMBL" id="QDV09964.1"/>
    </source>
</evidence>
<dbReference type="PANTHER" id="PTHR43713:SF3">
    <property type="entry name" value="GLUTAMATE-1-SEMIALDEHYDE 2,1-AMINOMUTASE 1, CHLOROPLASTIC-RELATED"/>
    <property type="match status" value="1"/>
</dbReference>
<dbReference type="SUPFAM" id="SSF53383">
    <property type="entry name" value="PLP-dependent transferases"/>
    <property type="match status" value="1"/>
</dbReference>
<evidence type="ECO:0000256" key="5">
    <source>
        <dbReference type="ARBA" id="ARBA00023235"/>
    </source>
</evidence>
<dbReference type="InterPro" id="IPR015422">
    <property type="entry name" value="PyrdxlP-dep_Trfase_small"/>
</dbReference>
<dbReference type="InterPro" id="IPR004639">
    <property type="entry name" value="4pyrrol_synth_GluAld_NH2Trfase"/>
</dbReference>
<keyword evidence="4 7" id="KW-0663">Pyridoxal phosphate</keyword>
<comment type="similarity">
    <text evidence="3 7">Belongs to the class-III pyridoxal-phosphate-dependent aminotransferase family. HemL subfamily.</text>
</comment>
<evidence type="ECO:0000256" key="2">
    <source>
        <dbReference type="ARBA" id="ARBA00004819"/>
    </source>
</evidence>
<sequence length="437" mass="46028">MTPPPFTLSKSEAIFAEAQRLIPGGVNSPVRAYKAVGGVPPHLVRGEGPLVWDEDGNEYVDLVGSYGPLILGHGNAEVREALHAAVDSGTTFGAPTRGELEMARTITERVPGCEMVRLVNSGTEATMSAARLARAATGRPKILKFEGCYHGHGDSFLVSAGSGALTLGAPDSPGVTKATAANSLVAVYNDLDSVKAVFDEHGSDIAAVFVEPVAGNMGTIPPEAGFLEGLRAHCDVSGALLVYDEVMTGFRVAKGGFQDLSDVRCDLITLGKVIGGGLPVGAYGGRSDLMMQVAPAGPMYQAGTLSGNPLAVAAGRKTLEILGRHGIYEQLEYAGSTLQKGLMRVAHEHGRAISVGRVGSMICPYFSAAVPRNLTEVTATDREAWVRFFNVMLRSGILLPPSPYEAIFLSVTHTQPVLDRILEAADLAFREIRSTAE</sequence>
<comment type="subcellular location">
    <subcellularLocation>
        <location evidence="7">Cytoplasm</location>
    </subcellularLocation>
</comment>
<comment type="pathway">
    <text evidence="2">Porphyrin-containing compound metabolism; protoporphyrin-IX biosynthesis; 5-aminolevulinate from L-glutamyl-tRNA(Glu): step 2/2.</text>
</comment>
<dbReference type="OrthoDB" id="9816013at2"/>
<dbReference type="NCBIfam" id="NF000818">
    <property type="entry name" value="PRK00062.1"/>
    <property type="match status" value="1"/>
</dbReference>
<keyword evidence="9" id="KW-1185">Reference proteome</keyword>
<dbReference type="InterPro" id="IPR015421">
    <property type="entry name" value="PyrdxlP-dep_Trfase_major"/>
</dbReference>
<dbReference type="GO" id="GO:0042286">
    <property type="term" value="F:glutamate-1-semialdehyde 2,1-aminomutase activity"/>
    <property type="evidence" value="ECO:0007669"/>
    <property type="project" value="UniProtKB-UniRule"/>
</dbReference>
<evidence type="ECO:0000256" key="4">
    <source>
        <dbReference type="ARBA" id="ARBA00022898"/>
    </source>
</evidence>
<dbReference type="CDD" id="cd00610">
    <property type="entry name" value="OAT_like"/>
    <property type="match status" value="1"/>
</dbReference>
<comment type="cofactor">
    <cofactor evidence="1 7">
        <name>pyridoxal 5'-phosphate</name>
        <dbReference type="ChEBI" id="CHEBI:597326"/>
    </cofactor>
</comment>
<dbReference type="Gene3D" id="3.90.1150.10">
    <property type="entry name" value="Aspartate Aminotransferase, domain 1"/>
    <property type="match status" value="1"/>
</dbReference>
<dbReference type="PROSITE" id="PS00600">
    <property type="entry name" value="AA_TRANSFER_CLASS_3"/>
    <property type="match status" value="1"/>
</dbReference>
<dbReference type="Proteomes" id="UP000320390">
    <property type="component" value="Chromosome"/>
</dbReference>
<dbReference type="GO" id="GO:0008483">
    <property type="term" value="F:transaminase activity"/>
    <property type="evidence" value="ECO:0007669"/>
    <property type="project" value="InterPro"/>
</dbReference>
<dbReference type="Gene3D" id="3.40.640.10">
    <property type="entry name" value="Type I PLP-dependent aspartate aminotransferase-like (Major domain)"/>
    <property type="match status" value="1"/>
</dbReference>
<gene>
    <name evidence="7 8" type="primary">hemL</name>
    <name evidence="8" type="ORF">Poly30_55250</name>
</gene>
<comment type="catalytic activity">
    <reaction evidence="7">
        <text>(S)-4-amino-5-oxopentanoate = 5-aminolevulinate</text>
        <dbReference type="Rhea" id="RHEA:14265"/>
        <dbReference type="ChEBI" id="CHEBI:57501"/>
        <dbReference type="ChEBI" id="CHEBI:356416"/>
        <dbReference type="EC" id="5.4.3.8"/>
    </reaction>
</comment>
<dbReference type="HAMAP" id="MF_00375">
    <property type="entry name" value="HemL_aminotrans_3"/>
    <property type="match status" value="1"/>
</dbReference>
<organism evidence="8 9">
    <name type="scientific">Saltatorellus ferox</name>
    <dbReference type="NCBI Taxonomy" id="2528018"/>
    <lineage>
        <taxon>Bacteria</taxon>
        <taxon>Pseudomonadati</taxon>
        <taxon>Planctomycetota</taxon>
        <taxon>Planctomycetia</taxon>
        <taxon>Planctomycetia incertae sedis</taxon>
        <taxon>Saltatorellus</taxon>
    </lineage>
</organism>
<dbReference type="GO" id="GO:0005737">
    <property type="term" value="C:cytoplasm"/>
    <property type="evidence" value="ECO:0007669"/>
    <property type="project" value="UniProtKB-SubCell"/>
</dbReference>
<dbReference type="InterPro" id="IPR015424">
    <property type="entry name" value="PyrdxlP-dep_Trfase"/>
</dbReference>
<evidence type="ECO:0000256" key="1">
    <source>
        <dbReference type="ARBA" id="ARBA00001933"/>
    </source>
</evidence>
<dbReference type="GO" id="GO:0030170">
    <property type="term" value="F:pyridoxal phosphate binding"/>
    <property type="evidence" value="ECO:0007669"/>
    <property type="project" value="InterPro"/>
</dbReference>
<comment type="subunit">
    <text evidence="7">Homodimer.</text>
</comment>
<name>A0A518F0W9_9BACT</name>
<dbReference type="Pfam" id="PF00202">
    <property type="entry name" value="Aminotran_3"/>
    <property type="match status" value="1"/>
</dbReference>
<keyword evidence="6 7" id="KW-0627">Porphyrin biosynthesis</keyword>
<dbReference type="EC" id="5.4.3.8" evidence="7"/>
<protein>
    <recommendedName>
        <fullName evidence="7">Glutamate-1-semialdehyde 2,1-aminomutase</fullName>
        <shortName evidence="7">GSA</shortName>
        <ecNumber evidence="7">5.4.3.8</ecNumber>
    </recommendedName>
    <alternativeName>
        <fullName evidence="7">Glutamate-1-semialdehyde aminotransferase</fullName>
        <shortName evidence="7">GSA-AT</shortName>
    </alternativeName>
</protein>
<keyword evidence="7" id="KW-0963">Cytoplasm</keyword>
<dbReference type="InterPro" id="IPR005814">
    <property type="entry name" value="Aminotrans_3"/>
</dbReference>
<dbReference type="PANTHER" id="PTHR43713">
    <property type="entry name" value="GLUTAMATE-1-SEMIALDEHYDE 2,1-AMINOMUTASE"/>
    <property type="match status" value="1"/>
</dbReference>
<dbReference type="FunFam" id="3.40.640.10:FF:000021">
    <property type="entry name" value="Glutamate-1-semialdehyde 2,1-aminomutase"/>
    <property type="match status" value="1"/>
</dbReference>
<dbReference type="GO" id="GO:0006782">
    <property type="term" value="P:protoporphyrinogen IX biosynthetic process"/>
    <property type="evidence" value="ECO:0007669"/>
    <property type="project" value="UniProtKB-UniRule"/>
</dbReference>
<dbReference type="RefSeq" id="WP_145205299.1">
    <property type="nucleotide sequence ID" value="NZ_CP036434.1"/>
</dbReference>
<evidence type="ECO:0000256" key="3">
    <source>
        <dbReference type="ARBA" id="ARBA00008981"/>
    </source>
</evidence>
<feature type="modified residue" description="N6-(pyridoxal phosphate)lysine" evidence="7">
    <location>
        <position position="272"/>
    </location>
</feature>
<keyword evidence="5 7" id="KW-0413">Isomerase</keyword>
<dbReference type="AlphaFoldDB" id="A0A518F0W9"/>